<evidence type="ECO:0000313" key="5">
    <source>
        <dbReference type="Proteomes" id="UP001157186"/>
    </source>
</evidence>
<sequence length="347" mass="40354">MDNEIFESILKITEKQDSDEFSLSIVATLAEIIPDSVVALFEYCQFTTPPYQCITSLSIEQQDSDKLRYLWDIKLPASSHQYIRDHYQALTHLTEYQTNDDRYHVFIPIDIEGKVVFGLEISSLRSFREKLEVLVAITKVCQNFYAILSYSERDSLTGLYNRRTYDNKLNSLLKNQQSSQLHHYHPELEQETRLLLPNSTTWLAIFDIDFFKKINDKFGHAYGDEVLLTLSQFMQQSFRNNDLLFRYGGEEFVLILEPVPFEQAVQVLNNFKTAVAQYKFPMVGHITISCGFAKISKKDHPKTVFDCADKALYYAKEHGRNSVYNYELLLEQGQIQHGIEEGDIELF</sequence>
<dbReference type="InterPro" id="IPR029787">
    <property type="entry name" value="Nucleotide_cyclase"/>
</dbReference>
<feature type="domain" description="GGDEF" evidence="3">
    <location>
        <begin position="199"/>
        <end position="328"/>
    </location>
</feature>
<dbReference type="NCBIfam" id="TIGR00254">
    <property type="entry name" value="GGDEF"/>
    <property type="match status" value="1"/>
</dbReference>
<evidence type="ECO:0000313" key="4">
    <source>
        <dbReference type="EMBL" id="GLX76910.1"/>
    </source>
</evidence>
<dbReference type="PROSITE" id="PS50887">
    <property type="entry name" value="GGDEF"/>
    <property type="match status" value="1"/>
</dbReference>
<dbReference type="SMART" id="SM00267">
    <property type="entry name" value="GGDEF"/>
    <property type="match status" value="1"/>
</dbReference>
<name>A0ABQ6GQD5_9GAMM</name>
<comment type="catalytic activity">
    <reaction evidence="2">
        <text>2 GTP = 3',3'-c-di-GMP + 2 diphosphate</text>
        <dbReference type="Rhea" id="RHEA:24898"/>
        <dbReference type="ChEBI" id="CHEBI:33019"/>
        <dbReference type="ChEBI" id="CHEBI:37565"/>
        <dbReference type="ChEBI" id="CHEBI:58805"/>
        <dbReference type="EC" id="2.7.7.65"/>
    </reaction>
</comment>
<evidence type="ECO:0000256" key="2">
    <source>
        <dbReference type="ARBA" id="ARBA00034247"/>
    </source>
</evidence>
<dbReference type="PANTHER" id="PTHR45138:SF9">
    <property type="entry name" value="DIGUANYLATE CYCLASE DGCM-RELATED"/>
    <property type="match status" value="1"/>
</dbReference>
<dbReference type="InterPro" id="IPR050469">
    <property type="entry name" value="Diguanylate_Cyclase"/>
</dbReference>
<evidence type="ECO:0000259" key="3">
    <source>
        <dbReference type="PROSITE" id="PS50887"/>
    </source>
</evidence>
<dbReference type="Proteomes" id="UP001157186">
    <property type="component" value="Unassembled WGS sequence"/>
</dbReference>
<protein>
    <recommendedName>
        <fullName evidence="1">diguanylate cyclase</fullName>
        <ecNumber evidence="1">2.7.7.65</ecNumber>
    </recommendedName>
</protein>
<dbReference type="InterPro" id="IPR000160">
    <property type="entry name" value="GGDEF_dom"/>
</dbReference>
<dbReference type="RefSeq" id="WP_284242703.1">
    <property type="nucleotide sequence ID" value="NZ_BSST01000001.1"/>
</dbReference>
<dbReference type="EC" id="2.7.7.65" evidence="1"/>
<dbReference type="PANTHER" id="PTHR45138">
    <property type="entry name" value="REGULATORY COMPONENTS OF SENSORY TRANSDUCTION SYSTEM"/>
    <property type="match status" value="1"/>
</dbReference>
<dbReference type="InterPro" id="IPR043128">
    <property type="entry name" value="Rev_trsase/Diguanyl_cyclase"/>
</dbReference>
<reference evidence="4 5" key="1">
    <citation type="submission" date="2023-03" db="EMBL/GenBank/DDBJ databases">
        <title>Draft genome sequence of Thalassotalea insulae KCTC 62186T.</title>
        <authorList>
            <person name="Sawabe T."/>
        </authorList>
    </citation>
    <scope>NUCLEOTIDE SEQUENCE [LARGE SCALE GENOMIC DNA]</scope>
    <source>
        <strain evidence="4 5">KCTC 62186</strain>
    </source>
</reference>
<organism evidence="4 5">
    <name type="scientific">Thalassotalea insulae</name>
    <dbReference type="NCBI Taxonomy" id="2056778"/>
    <lineage>
        <taxon>Bacteria</taxon>
        <taxon>Pseudomonadati</taxon>
        <taxon>Pseudomonadota</taxon>
        <taxon>Gammaproteobacteria</taxon>
        <taxon>Alteromonadales</taxon>
        <taxon>Colwelliaceae</taxon>
        <taxon>Thalassotalea</taxon>
    </lineage>
</organism>
<proteinExistence type="predicted"/>
<comment type="caution">
    <text evidence="4">The sequence shown here is derived from an EMBL/GenBank/DDBJ whole genome shotgun (WGS) entry which is preliminary data.</text>
</comment>
<accession>A0ABQ6GQD5</accession>
<dbReference type="Gene3D" id="3.30.70.270">
    <property type="match status" value="1"/>
</dbReference>
<evidence type="ECO:0000256" key="1">
    <source>
        <dbReference type="ARBA" id="ARBA00012528"/>
    </source>
</evidence>
<dbReference type="Pfam" id="PF00990">
    <property type="entry name" value="GGDEF"/>
    <property type="match status" value="1"/>
</dbReference>
<dbReference type="CDD" id="cd01949">
    <property type="entry name" value="GGDEF"/>
    <property type="match status" value="1"/>
</dbReference>
<dbReference type="EMBL" id="BSST01000001">
    <property type="protein sequence ID" value="GLX76910.1"/>
    <property type="molecule type" value="Genomic_DNA"/>
</dbReference>
<gene>
    <name evidence="4" type="ORF">tinsulaeT_02500</name>
</gene>
<dbReference type="SUPFAM" id="SSF55073">
    <property type="entry name" value="Nucleotide cyclase"/>
    <property type="match status" value="1"/>
</dbReference>
<keyword evidence="5" id="KW-1185">Reference proteome</keyword>